<dbReference type="STRING" id="656519.Halsa_0945"/>
<evidence type="ECO:0000256" key="3">
    <source>
        <dbReference type="HAMAP-Rule" id="MF_00579"/>
    </source>
</evidence>
<dbReference type="UniPathway" id="UPA00562">
    <property type="reaction ID" value="UER00704"/>
</dbReference>
<dbReference type="NCBIfam" id="NF002554">
    <property type="entry name" value="PRK02114.1"/>
    <property type="match status" value="1"/>
</dbReference>
<comment type="subcellular location">
    <subcellularLocation>
        <location evidence="3">Cytoplasm</location>
    </subcellularLocation>
</comment>
<organism evidence="6 7">
    <name type="scientific">Halanaerobium hydrogeniformans</name>
    <name type="common">Halanaerobium sp. (strain sapolanicus)</name>
    <dbReference type="NCBI Taxonomy" id="656519"/>
    <lineage>
        <taxon>Bacteria</taxon>
        <taxon>Bacillati</taxon>
        <taxon>Bacillota</taxon>
        <taxon>Clostridia</taxon>
        <taxon>Halanaerobiales</taxon>
        <taxon>Halanaerobiaceae</taxon>
        <taxon>Halanaerobium</taxon>
    </lineage>
</organism>
<dbReference type="OrthoDB" id="8841169at2"/>
<comment type="similarity">
    <text evidence="1 3">Belongs to the FTR family.</text>
</comment>
<evidence type="ECO:0000259" key="5">
    <source>
        <dbReference type="Pfam" id="PF02741"/>
    </source>
</evidence>
<dbReference type="HAMAP" id="MF_00579">
    <property type="entry name" value="FTR"/>
    <property type="match status" value="1"/>
</dbReference>
<reference evidence="6 7" key="2">
    <citation type="journal article" date="2011" name="J. Bacteriol.">
        <title>Complete Genome Sequence of the Haloalkaliphilic, Hydrogen Producing Halanaerobium hydrogenoformans.</title>
        <authorList>
            <person name="Brown S.D."/>
            <person name="Begemann M.B."/>
            <person name="Mormile M.R."/>
            <person name="Wall J.D."/>
            <person name="Han C.S."/>
            <person name="Goodwin L.A."/>
            <person name="Pitluck S."/>
            <person name="Land M.L."/>
            <person name="Hauser L.J."/>
            <person name="Elias D.A."/>
        </authorList>
    </citation>
    <scope>NUCLEOTIDE SEQUENCE [LARGE SCALE GENOMIC DNA]</scope>
    <source>
        <strain evidence="7">sapolanicus</strain>
    </source>
</reference>
<dbReference type="Gene3D" id="3.30.70.520">
    <property type="match status" value="2"/>
</dbReference>
<name>E4RM60_HALHG</name>
<comment type="catalytic activity">
    <reaction evidence="3">
        <text>N-formylmethanofuran + 5,6,7,8-tetrahydromethanopterin + H(+) = N(5)-formyl-5,6,7,8-tetrahydromethanopterin + methanofuran</text>
        <dbReference type="Rhea" id="RHEA:18061"/>
        <dbReference type="ChEBI" id="CHEBI:15378"/>
        <dbReference type="ChEBI" id="CHEBI:57727"/>
        <dbReference type="ChEBI" id="CHEBI:58018"/>
        <dbReference type="ChEBI" id="CHEBI:58103"/>
        <dbReference type="ChEBI" id="CHEBI:58151"/>
        <dbReference type="EC" id="2.3.1.101"/>
    </reaction>
</comment>
<dbReference type="InterPro" id="IPR023447">
    <property type="entry name" value="ForMFR_H4MPT_ForTrfase_fd-like"/>
</dbReference>
<dbReference type="NCBIfam" id="TIGR03119">
    <property type="entry name" value="one_C_fhcD"/>
    <property type="match status" value="1"/>
</dbReference>
<dbReference type="RefSeq" id="WP_013405481.1">
    <property type="nucleotide sequence ID" value="NC_014654.1"/>
</dbReference>
<evidence type="ECO:0000313" key="6">
    <source>
        <dbReference type="EMBL" id="ADQ14391.1"/>
    </source>
</evidence>
<sequence length="299" mass="32588">MQFQGIEIENTFAEAFNMYGTRIIVTADNKKWAKIAARESTGFATSIIECGIEAGIERELREEETLDGRPGYSLLFFTMKKDNLQKELRKRIGQTIMTAATAACYNGLKSQEEIKVGSNIRYFGDGYQISKLYDKRRFWRIPIMGGEFLIEESFGIKKGLGGGNIIIVAEDQKKALNAAEKAVEAMKEVEGIIMPFPGGIVSSGSKVKSKYSFLNASTNTPYCPTIKAQVESELPAEAGSVLEIVIDGLSVKAVEEAMKVGVKAAAVQGVIKITAGNYGGDLGSENIYLHEILRGGLSE</sequence>
<keyword evidence="2 3" id="KW-0808">Transferase</keyword>
<dbReference type="Proteomes" id="UP000007434">
    <property type="component" value="Chromosome"/>
</dbReference>
<dbReference type="GO" id="GO:0030270">
    <property type="term" value="F:formylmethanofuran-tetrahydromethanopterin N-formyltransferase activity"/>
    <property type="evidence" value="ECO:0007669"/>
    <property type="project" value="UniProtKB-UniRule"/>
</dbReference>
<reference evidence="6 7" key="1">
    <citation type="submission" date="2010-11" db="EMBL/GenBank/DDBJ databases">
        <title>Complete sequence of Halanaerobium sp. sapolanicus.</title>
        <authorList>
            <consortium name="US DOE Joint Genome Institute"/>
            <person name="Lucas S."/>
            <person name="Copeland A."/>
            <person name="Lapidus A."/>
            <person name="Cheng J.-F."/>
            <person name="Bruce D."/>
            <person name="Goodwin L."/>
            <person name="Pitluck S."/>
            <person name="Davenport K."/>
            <person name="Detter J.C."/>
            <person name="Han C."/>
            <person name="Tapia R."/>
            <person name="Land M."/>
            <person name="Hauser L."/>
            <person name="Jeffries C."/>
            <person name="Kyrpides N."/>
            <person name="Ivanova N."/>
            <person name="Mikhailova N."/>
            <person name="Begemann M.B."/>
            <person name="Mormile M.R."/>
            <person name="Wall J.D."/>
            <person name="Elias D.A."/>
            <person name="Woyke T."/>
        </authorList>
    </citation>
    <scope>NUCLEOTIDE SEQUENCE [LARGE SCALE GENOMIC DNA]</scope>
    <source>
        <strain evidence="7">sapolanicus</strain>
    </source>
</reference>
<keyword evidence="3" id="KW-0554">One-carbon metabolism</keyword>
<evidence type="ECO:0000256" key="2">
    <source>
        <dbReference type="ARBA" id="ARBA00022679"/>
    </source>
</evidence>
<accession>E4RM60</accession>
<comment type="pathway">
    <text evidence="3">One-carbon metabolism; formaldehyde degradation; formate from formaldehyde (H(4)MPT route): step 4/5.</text>
</comment>
<dbReference type="EC" id="2.3.1.101" evidence="3"/>
<comment type="subunit">
    <text evidence="3">Homotetramer.</text>
</comment>
<dbReference type="HOGENOM" id="CLU_081314_0_0_9"/>
<dbReference type="SUPFAM" id="SSF55112">
    <property type="entry name" value="Formylmethanofuran:tetrahydromethanopterin formyltransferase"/>
    <property type="match status" value="2"/>
</dbReference>
<dbReference type="InterPro" id="IPR022667">
    <property type="entry name" value="ForMFR_H4MPT_ForTrfase_N"/>
</dbReference>
<dbReference type="InterPro" id="IPR014053">
    <property type="entry name" value="ForMFR_H4MPT_ForTrfase"/>
</dbReference>
<dbReference type="GO" id="GO:0006730">
    <property type="term" value="P:one-carbon metabolic process"/>
    <property type="evidence" value="ECO:0007669"/>
    <property type="project" value="UniProtKB-UniRule"/>
</dbReference>
<evidence type="ECO:0000259" key="4">
    <source>
        <dbReference type="Pfam" id="PF01913"/>
    </source>
</evidence>
<dbReference type="GO" id="GO:0046294">
    <property type="term" value="P:formaldehyde catabolic process"/>
    <property type="evidence" value="ECO:0007669"/>
    <property type="project" value="UniProtKB-UniRule"/>
</dbReference>
<feature type="domain" description="Formylmethanofuran: tetrahydromethanopterin formyltransferase Ftr C-terminal" evidence="5">
    <location>
        <begin position="146"/>
        <end position="292"/>
    </location>
</feature>
<dbReference type="InterPro" id="IPR002770">
    <property type="entry name" value="ForMFR_H4MPT_ForTrfase_C"/>
</dbReference>
<keyword evidence="3" id="KW-0963">Cytoplasm</keyword>
<evidence type="ECO:0000313" key="7">
    <source>
        <dbReference type="Proteomes" id="UP000007434"/>
    </source>
</evidence>
<feature type="domain" description="Formylmethanofuran: tetrahydromethanopterin formyltransferase Ftr N-terminal" evidence="4">
    <location>
        <begin position="1"/>
        <end position="143"/>
    </location>
</feature>
<proteinExistence type="inferred from homology"/>
<dbReference type="eggNOG" id="COG2037">
    <property type="taxonomic scope" value="Bacteria"/>
</dbReference>
<dbReference type="GO" id="GO:0005737">
    <property type="term" value="C:cytoplasm"/>
    <property type="evidence" value="ECO:0007669"/>
    <property type="project" value="UniProtKB-SubCell"/>
</dbReference>
<dbReference type="EMBL" id="CP002304">
    <property type="protein sequence ID" value="ADQ14391.1"/>
    <property type="molecule type" value="Genomic_DNA"/>
</dbReference>
<keyword evidence="7" id="KW-1185">Reference proteome</keyword>
<evidence type="ECO:0000256" key="1">
    <source>
        <dbReference type="ARBA" id="ARBA00006770"/>
    </source>
</evidence>
<protein>
    <recommendedName>
        <fullName evidence="3">Formylmethanofuran--tetrahydromethanopterin formyltransferase</fullName>
        <shortName evidence="3">Ftr</shortName>
        <ecNumber evidence="3">2.3.1.101</ecNumber>
    </recommendedName>
    <alternativeName>
        <fullName evidence="3">H4MPT formyltransferase</fullName>
    </alternativeName>
</protein>
<dbReference type="Pfam" id="PF02741">
    <property type="entry name" value="FTR_C"/>
    <property type="match status" value="1"/>
</dbReference>
<dbReference type="PIRSF" id="PIRSF006414">
    <property type="entry name" value="Ftr_formyl_trnsf"/>
    <property type="match status" value="1"/>
</dbReference>
<dbReference type="Pfam" id="PF01913">
    <property type="entry name" value="FTR"/>
    <property type="match status" value="1"/>
</dbReference>
<dbReference type="KEGG" id="has:Halsa_0945"/>
<dbReference type="AlphaFoldDB" id="E4RM60"/>
<gene>
    <name evidence="3" type="primary">ffsA</name>
    <name evidence="6" type="ordered locus">Halsa_0945</name>
</gene>
<keyword evidence="3 6" id="KW-0012">Acyltransferase</keyword>
<comment type="function">
    <text evidence="3">Catalyzes the transfer of a formyl group from 5-formyl tetrahydromethanopterin (5-formyl-H(4)MPT) to methanofuran (MFR) to produce formylmethanofuran (formyl-MFR) and tetrahydromethanopterin (H(4)MPT).</text>
</comment>